<dbReference type="Proteomes" id="UP001652623">
    <property type="component" value="Chromosome 1"/>
</dbReference>
<dbReference type="InterPro" id="IPR023213">
    <property type="entry name" value="CAT-like_dom_sf"/>
</dbReference>
<reference evidence="4" key="1">
    <citation type="submission" date="2025-05" db="UniProtKB">
        <authorList>
            <consortium name="RefSeq"/>
        </authorList>
    </citation>
    <scope>NUCLEOTIDE SEQUENCE [LARGE SCALE GENOMIC DNA]</scope>
</reference>
<dbReference type="Pfam" id="PF02458">
    <property type="entry name" value="Transferase"/>
    <property type="match status" value="1"/>
</dbReference>
<keyword evidence="4" id="KW-1185">Reference proteome</keyword>
<dbReference type="PANTHER" id="PTHR31623:SF79">
    <property type="entry name" value="SALUTARIDINOL 7-O-ACETYLTRANSFERASE"/>
    <property type="match status" value="1"/>
</dbReference>
<sequence>MEVKVEIFSKEIIKPSSSTPDHLRNLELSMLDRRVPPIYVPILLFYTTCSDIDDDYASISSRLKNSLSQTLTSFYPLAGRMRSQQALVDCNDEGVLFLEAEVPNVDLSAFLRNPENNALQLFPFNPFESSTETVITGVQVNVFSCGGIGIGLCISHKIVDGTAVDYFLKAWSATARGINDDDRHQHQLQAPRLDSALLFPPKGMNILMAGSISKEKISTKRFIFNATKLNELKAKVGIQNPSRVESVTALIWKSAMEAVKVNSGKEKLPRSISTHVVNLRERTVPPLPNHVFGNLWQVAAAFLLEEKEDVELGYLAGLIRQAQKEIDSHYVSELQGDEGLAKAYKPYKEVRSLTSDPQLQCYMFGSWTRFGFYGTDFGWGSPTWVCTTGMPVKNGIILMSTPSGDGIEAWITLAEQDMVEFQGNPELSHFVSPTY</sequence>
<evidence type="ECO:0000313" key="4">
    <source>
        <dbReference type="Proteomes" id="UP001652623"/>
    </source>
</evidence>
<reference evidence="5" key="2">
    <citation type="submission" date="2025-08" db="UniProtKB">
        <authorList>
            <consortium name="RefSeq"/>
        </authorList>
    </citation>
    <scope>IDENTIFICATION</scope>
    <source>
        <tissue evidence="5">Seedling</tissue>
    </source>
</reference>
<protein>
    <submittedName>
        <fullName evidence="5">Stemmadenine O-acetyltransferase</fullName>
    </submittedName>
</protein>
<dbReference type="GeneID" id="107412174"/>
<comment type="similarity">
    <text evidence="1">Belongs to the plant acyltransferase family.</text>
</comment>
<dbReference type="InParanoid" id="A0A6P3ZAP3"/>
<organism evidence="4 5">
    <name type="scientific">Ziziphus jujuba</name>
    <name type="common">Chinese jujube</name>
    <name type="synonym">Ziziphus sativa</name>
    <dbReference type="NCBI Taxonomy" id="326968"/>
    <lineage>
        <taxon>Eukaryota</taxon>
        <taxon>Viridiplantae</taxon>
        <taxon>Streptophyta</taxon>
        <taxon>Embryophyta</taxon>
        <taxon>Tracheophyta</taxon>
        <taxon>Spermatophyta</taxon>
        <taxon>Magnoliopsida</taxon>
        <taxon>eudicotyledons</taxon>
        <taxon>Gunneridae</taxon>
        <taxon>Pentapetalae</taxon>
        <taxon>rosids</taxon>
        <taxon>fabids</taxon>
        <taxon>Rosales</taxon>
        <taxon>Rhamnaceae</taxon>
        <taxon>Paliureae</taxon>
        <taxon>Ziziphus</taxon>
    </lineage>
</organism>
<keyword evidence="3" id="KW-0012">Acyltransferase</keyword>
<dbReference type="GO" id="GO:0016746">
    <property type="term" value="F:acyltransferase activity"/>
    <property type="evidence" value="ECO:0007669"/>
    <property type="project" value="UniProtKB-KW"/>
</dbReference>
<dbReference type="PANTHER" id="PTHR31623">
    <property type="entry name" value="F21J9.9"/>
    <property type="match status" value="1"/>
</dbReference>
<keyword evidence="2" id="KW-0808">Transferase</keyword>
<evidence type="ECO:0000256" key="3">
    <source>
        <dbReference type="ARBA" id="ARBA00023315"/>
    </source>
</evidence>
<dbReference type="Gene3D" id="3.30.559.10">
    <property type="entry name" value="Chloramphenicol acetyltransferase-like domain"/>
    <property type="match status" value="2"/>
</dbReference>
<evidence type="ECO:0000256" key="1">
    <source>
        <dbReference type="ARBA" id="ARBA00009861"/>
    </source>
</evidence>
<evidence type="ECO:0000313" key="5">
    <source>
        <dbReference type="RefSeq" id="XP_015875373.1"/>
    </source>
</evidence>
<dbReference type="AlphaFoldDB" id="A0A6P3ZAP3"/>
<dbReference type="RefSeq" id="XP_015875373.1">
    <property type="nucleotide sequence ID" value="XM_016019887.1"/>
</dbReference>
<dbReference type="KEGG" id="zju:107412174"/>
<name>A0A6P3ZAP3_ZIZJJ</name>
<accession>A0A6P3ZAP3</accession>
<gene>
    <name evidence="5" type="primary">LOC107412174</name>
</gene>
<proteinExistence type="inferred from homology"/>
<evidence type="ECO:0000256" key="2">
    <source>
        <dbReference type="ARBA" id="ARBA00022679"/>
    </source>
</evidence>